<name>A0ABU2EPQ8_9BURK</name>
<gene>
    <name evidence="3" type="ORF">RI048_18120</name>
</gene>
<dbReference type="EMBL" id="JAVLSJ010000009">
    <property type="protein sequence ID" value="MDR9850154.1"/>
    <property type="molecule type" value="Genomic_DNA"/>
</dbReference>
<dbReference type="RefSeq" id="WP_227022563.1">
    <property type="nucleotide sequence ID" value="NZ_JAVLSJ010000009.1"/>
</dbReference>
<protein>
    <recommendedName>
        <fullName evidence="2">DUF6708 domain-containing protein</fullName>
    </recommendedName>
</protein>
<keyword evidence="1" id="KW-0472">Membrane</keyword>
<evidence type="ECO:0000313" key="3">
    <source>
        <dbReference type="EMBL" id="MDR9850154.1"/>
    </source>
</evidence>
<evidence type="ECO:0000313" key="4">
    <source>
        <dbReference type="Proteomes" id="UP001246576"/>
    </source>
</evidence>
<feature type="domain" description="DUF6708" evidence="2">
    <location>
        <begin position="45"/>
        <end position="232"/>
    </location>
</feature>
<feature type="transmembrane region" description="Helical" evidence="1">
    <location>
        <begin position="195"/>
        <end position="218"/>
    </location>
</feature>
<reference evidence="3" key="1">
    <citation type="submission" date="2023-09" db="EMBL/GenBank/DDBJ databases">
        <title>Description of first Herbaspirillum huttiense subsp. nephrolepsisexaltata and Herbaspirillum huttiense subsp. lycopersicon.</title>
        <authorList>
            <person name="Poudel M."/>
            <person name="Sharma A."/>
            <person name="Goss E."/>
            <person name="Tapia J.H."/>
            <person name="Harmon C.M."/>
            <person name="Jones J.B."/>
        </authorList>
    </citation>
    <scope>NUCLEOTIDE SEQUENCE</scope>
    <source>
        <strain evidence="3">SE1</strain>
    </source>
</reference>
<comment type="caution">
    <text evidence="3">The sequence shown here is derived from an EMBL/GenBank/DDBJ whole genome shotgun (WGS) entry which is preliminary data.</text>
</comment>
<organism evidence="3 4">
    <name type="scientific">Herbaspirillum huttiense subsp. lycopersici</name>
    <dbReference type="NCBI Taxonomy" id="3074428"/>
    <lineage>
        <taxon>Bacteria</taxon>
        <taxon>Pseudomonadati</taxon>
        <taxon>Pseudomonadota</taxon>
        <taxon>Betaproteobacteria</taxon>
        <taxon>Burkholderiales</taxon>
        <taxon>Oxalobacteraceae</taxon>
        <taxon>Herbaspirillum</taxon>
    </lineage>
</organism>
<dbReference type="InterPro" id="IPR046554">
    <property type="entry name" value="DUF6708"/>
</dbReference>
<accession>A0ABU2EPQ8</accession>
<keyword evidence="1" id="KW-1133">Transmembrane helix</keyword>
<keyword evidence="4" id="KW-1185">Reference proteome</keyword>
<evidence type="ECO:0000256" key="1">
    <source>
        <dbReference type="SAM" id="Phobius"/>
    </source>
</evidence>
<dbReference type="Pfam" id="PF20455">
    <property type="entry name" value="DUF6708"/>
    <property type="match status" value="1"/>
</dbReference>
<proteinExistence type="predicted"/>
<dbReference type="Proteomes" id="UP001246576">
    <property type="component" value="Unassembled WGS sequence"/>
</dbReference>
<sequence>MLVRATCLHVYLYTPEICIGDNDLDDSEPRTGRLQPFPDLAGLPNPRDLPVRFDRRSGKIHVQDFSLSLNPFAHRKLLLKTFDWTDIEAELTKQAGFNGKVYIVRYALVLVVCRPGTTEVLERITLRGNDIATQGLESIWSYVRRYMEQGQSNLPTLHVRERRISLLNSLFFYMPYLAPGEEGRFYRSRMGAVELILAFLMIWFFWIWLPLGLCYYVAMRCAPEPSWPERLD</sequence>
<keyword evidence="1" id="KW-0812">Transmembrane</keyword>
<evidence type="ECO:0000259" key="2">
    <source>
        <dbReference type="Pfam" id="PF20455"/>
    </source>
</evidence>